<evidence type="ECO:0000313" key="2">
    <source>
        <dbReference type="Proteomes" id="UP001231649"/>
    </source>
</evidence>
<organism evidence="1 2">
    <name type="scientific">Mythimna loreyi</name>
    <dbReference type="NCBI Taxonomy" id="667449"/>
    <lineage>
        <taxon>Eukaryota</taxon>
        <taxon>Metazoa</taxon>
        <taxon>Ecdysozoa</taxon>
        <taxon>Arthropoda</taxon>
        <taxon>Hexapoda</taxon>
        <taxon>Insecta</taxon>
        <taxon>Pterygota</taxon>
        <taxon>Neoptera</taxon>
        <taxon>Endopterygota</taxon>
        <taxon>Lepidoptera</taxon>
        <taxon>Glossata</taxon>
        <taxon>Ditrysia</taxon>
        <taxon>Noctuoidea</taxon>
        <taxon>Noctuidae</taxon>
        <taxon>Noctuinae</taxon>
        <taxon>Hadenini</taxon>
        <taxon>Mythimna</taxon>
    </lineage>
</organism>
<name>A0ACC2Q222_9NEOP</name>
<dbReference type="EMBL" id="CM056807">
    <property type="protein sequence ID" value="KAJ8705626.1"/>
    <property type="molecule type" value="Genomic_DNA"/>
</dbReference>
<protein>
    <submittedName>
        <fullName evidence="1">Uncharacterized protein</fullName>
    </submittedName>
</protein>
<reference evidence="1" key="1">
    <citation type="submission" date="2023-03" db="EMBL/GenBank/DDBJ databases">
        <title>Chromosome-level genomes of two armyworms, Mythimna separata and Mythimna loreyi, provide insights into the biosynthesis and reception of sex pheromones.</title>
        <authorList>
            <person name="Zhao H."/>
        </authorList>
    </citation>
    <scope>NUCLEOTIDE SEQUENCE</scope>
    <source>
        <strain evidence="1">BeijingLab</strain>
    </source>
</reference>
<comment type="caution">
    <text evidence="1">The sequence shown here is derived from an EMBL/GenBank/DDBJ whole genome shotgun (WGS) entry which is preliminary data.</text>
</comment>
<sequence length="128" mass="14290">MSVRKNTSLIWHHFNKDTQTLKATCNECNDVLSYKSSSANLKSHLRRKHPSTYLSVFGADDQSSSTQKQPDQDENRSMQQVEPILGTSGSSVVSHSSPAPTSPPPTKRQKVMDSFINKKISVEQKKTN</sequence>
<accession>A0ACC2Q222</accession>
<gene>
    <name evidence="1" type="ORF">PYW08_012672</name>
</gene>
<dbReference type="Proteomes" id="UP001231649">
    <property type="component" value="Chromosome 31"/>
</dbReference>
<keyword evidence="2" id="KW-1185">Reference proteome</keyword>
<proteinExistence type="predicted"/>
<evidence type="ECO:0000313" key="1">
    <source>
        <dbReference type="EMBL" id="KAJ8705626.1"/>
    </source>
</evidence>